<evidence type="ECO:0000313" key="2">
    <source>
        <dbReference type="EMBL" id="SNS25205.1"/>
    </source>
</evidence>
<gene>
    <name evidence="2" type="ORF">SAMN06265355_113189</name>
</gene>
<feature type="domain" description="SseB protein N-terminal" evidence="1">
    <location>
        <begin position="90"/>
        <end position="195"/>
    </location>
</feature>
<name>A0A239CYB2_9ACTN</name>
<accession>A0A239CYB2</accession>
<dbReference type="Proteomes" id="UP000198420">
    <property type="component" value="Unassembled WGS sequence"/>
</dbReference>
<dbReference type="AlphaFoldDB" id="A0A239CYB2"/>
<reference evidence="3" key="1">
    <citation type="submission" date="2017-06" db="EMBL/GenBank/DDBJ databases">
        <authorList>
            <person name="Varghese N."/>
            <person name="Submissions S."/>
        </authorList>
    </citation>
    <scope>NUCLEOTIDE SEQUENCE [LARGE SCALE GENOMIC DNA]</scope>
    <source>
        <strain evidence="3">DSM 44485</strain>
    </source>
</reference>
<protein>
    <submittedName>
        <fullName evidence="2">SseB protein N-terminal domain-containing protein</fullName>
    </submittedName>
</protein>
<evidence type="ECO:0000259" key="1">
    <source>
        <dbReference type="Pfam" id="PF07179"/>
    </source>
</evidence>
<organism evidence="2 3">
    <name type="scientific">Actinomadura mexicana</name>
    <dbReference type="NCBI Taxonomy" id="134959"/>
    <lineage>
        <taxon>Bacteria</taxon>
        <taxon>Bacillati</taxon>
        <taxon>Actinomycetota</taxon>
        <taxon>Actinomycetes</taxon>
        <taxon>Streptosporangiales</taxon>
        <taxon>Thermomonosporaceae</taxon>
        <taxon>Actinomadura</taxon>
    </lineage>
</organism>
<dbReference type="InterPro" id="IPR009839">
    <property type="entry name" value="SseB_N"/>
</dbReference>
<keyword evidence="3" id="KW-1185">Reference proteome</keyword>
<proteinExistence type="predicted"/>
<dbReference type="OrthoDB" id="5164467at2"/>
<dbReference type="NCBIfam" id="NF033532">
    <property type="entry name" value="lone7para_assoc"/>
    <property type="match status" value="1"/>
</dbReference>
<dbReference type="InterPro" id="IPR047659">
    <property type="entry name" value="T7SS_assoc"/>
</dbReference>
<dbReference type="EMBL" id="FZNP01000013">
    <property type="protein sequence ID" value="SNS25205.1"/>
    <property type="molecule type" value="Genomic_DNA"/>
</dbReference>
<dbReference type="Pfam" id="PF07179">
    <property type="entry name" value="SseB"/>
    <property type="match status" value="1"/>
</dbReference>
<evidence type="ECO:0000313" key="3">
    <source>
        <dbReference type="Proteomes" id="UP000198420"/>
    </source>
</evidence>
<sequence length="201" mass="21796">MIGLALMTDNDGALTPPDSPEALEYANQHPGSWLYEIDPFFDSDDDVPAYGIVGAWSIDEDGKITDLFKKNPDYRPSPEVLGFPEPTDQLDAAIQLVVAGYGDESQALAQLRSSEVLVATGPEAGSGSVWVHETDGIEGVFAFTSREQLPKEPLFEGGSWRALPATELASSVPDNIDIVININSPARWKIDSQNLRLHSGR</sequence>